<organism evidence="18 19">
    <name type="scientific">Klebsormidium nitens</name>
    <name type="common">Green alga</name>
    <name type="synonym">Ulothrix nitens</name>
    <dbReference type="NCBI Taxonomy" id="105231"/>
    <lineage>
        <taxon>Eukaryota</taxon>
        <taxon>Viridiplantae</taxon>
        <taxon>Streptophyta</taxon>
        <taxon>Klebsormidiophyceae</taxon>
        <taxon>Klebsormidiales</taxon>
        <taxon>Klebsormidiaceae</taxon>
        <taxon>Klebsormidium</taxon>
    </lineage>
</organism>
<dbReference type="InterPro" id="IPR044744">
    <property type="entry name" value="ZNRF4/RNF13/RNF167_PA"/>
</dbReference>
<keyword evidence="6" id="KW-0479">Metal-binding</keyword>
<dbReference type="GO" id="GO:0061630">
    <property type="term" value="F:ubiquitin protein ligase activity"/>
    <property type="evidence" value="ECO:0007669"/>
    <property type="project" value="UniProtKB-EC"/>
</dbReference>
<evidence type="ECO:0000259" key="17">
    <source>
        <dbReference type="PROSITE" id="PS50089"/>
    </source>
</evidence>
<dbReference type="GO" id="GO:0008233">
    <property type="term" value="F:peptidase activity"/>
    <property type="evidence" value="ECO:0007669"/>
    <property type="project" value="UniProtKB-KW"/>
</dbReference>
<dbReference type="GO" id="GO:0008270">
    <property type="term" value="F:zinc ion binding"/>
    <property type="evidence" value="ECO:0007669"/>
    <property type="project" value="UniProtKB-KW"/>
</dbReference>
<evidence type="ECO:0000313" key="18">
    <source>
        <dbReference type="EMBL" id="GAQ85479.1"/>
    </source>
</evidence>
<comment type="pathway">
    <text evidence="2">Protein modification; protein ubiquitination.</text>
</comment>
<keyword evidence="7" id="KW-0732">Signal</keyword>
<evidence type="ECO:0000313" key="19">
    <source>
        <dbReference type="Proteomes" id="UP000054558"/>
    </source>
</evidence>
<dbReference type="Gene3D" id="3.50.30.30">
    <property type="match status" value="1"/>
</dbReference>
<dbReference type="InterPro" id="IPR013083">
    <property type="entry name" value="Znf_RING/FYVE/PHD"/>
</dbReference>
<evidence type="ECO:0000256" key="2">
    <source>
        <dbReference type="ARBA" id="ARBA00004906"/>
    </source>
</evidence>
<name>A0A1Y1I7S6_KLENI</name>
<proteinExistence type="predicted"/>
<keyword evidence="11 16" id="KW-0472">Membrane</keyword>
<gene>
    <name evidence="18" type="ORF">KFL_002370130</name>
</gene>
<evidence type="ECO:0000256" key="14">
    <source>
        <dbReference type="PROSITE-ProRule" id="PRU00175"/>
    </source>
</evidence>
<keyword evidence="18" id="KW-0378">Hydrolase</keyword>
<evidence type="ECO:0000256" key="16">
    <source>
        <dbReference type="SAM" id="Phobius"/>
    </source>
</evidence>
<evidence type="ECO:0000256" key="12">
    <source>
        <dbReference type="ARBA" id="ARBA00023180"/>
    </source>
</evidence>
<dbReference type="OMA" id="SHAYHAK"/>
<evidence type="ECO:0000256" key="10">
    <source>
        <dbReference type="ARBA" id="ARBA00022989"/>
    </source>
</evidence>
<reference evidence="18 19" key="1">
    <citation type="journal article" date="2014" name="Nat. Commun.">
        <title>Klebsormidium flaccidum genome reveals primary factors for plant terrestrial adaptation.</title>
        <authorList>
            <person name="Hori K."/>
            <person name="Maruyama F."/>
            <person name="Fujisawa T."/>
            <person name="Togashi T."/>
            <person name="Yamamoto N."/>
            <person name="Seo M."/>
            <person name="Sato S."/>
            <person name="Yamada T."/>
            <person name="Mori H."/>
            <person name="Tajima N."/>
            <person name="Moriyama T."/>
            <person name="Ikeuchi M."/>
            <person name="Watanabe M."/>
            <person name="Wada H."/>
            <person name="Kobayashi K."/>
            <person name="Saito M."/>
            <person name="Masuda T."/>
            <person name="Sasaki-Sekimoto Y."/>
            <person name="Mashiguchi K."/>
            <person name="Awai K."/>
            <person name="Shimojima M."/>
            <person name="Masuda S."/>
            <person name="Iwai M."/>
            <person name="Nobusawa T."/>
            <person name="Narise T."/>
            <person name="Kondo S."/>
            <person name="Saito H."/>
            <person name="Sato R."/>
            <person name="Murakawa M."/>
            <person name="Ihara Y."/>
            <person name="Oshima-Yamada Y."/>
            <person name="Ohtaka K."/>
            <person name="Satoh M."/>
            <person name="Sonobe K."/>
            <person name="Ishii M."/>
            <person name="Ohtani R."/>
            <person name="Kanamori-Sato M."/>
            <person name="Honoki R."/>
            <person name="Miyazaki D."/>
            <person name="Mochizuki H."/>
            <person name="Umetsu J."/>
            <person name="Higashi K."/>
            <person name="Shibata D."/>
            <person name="Kamiya Y."/>
            <person name="Sato N."/>
            <person name="Nakamura Y."/>
            <person name="Tabata S."/>
            <person name="Ida S."/>
            <person name="Kurokawa K."/>
            <person name="Ohta H."/>
        </authorList>
    </citation>
    <scope>NUCLEOTIDE SEQUENCE [LARGE SCALE GENOMIC DNA]</scope>
    <source>
        <strain evidence="18 19">NIES-2285</strain>
    </source>
</reference>
<keyword evidence="5 16" id="KW-0812">Transmembrane</keyword>
<evidence type="ECO:0000256" key="5">
    <source>
        <dbReference type="ARBA" id="ARBA00022692"/>
    </source>
</evidence>
<keyword evidence="8 14" id="KW-0863">Zinc-finger</keyword>
<dbReference type="CDD" id="cd02123">
    <property type="entry name" value="PA_C_RZF_like"/>
    <property type="match status" value="1"/>
</dbReference>
<dbReference type="FunFam" id="3.30.40.10:FF:000388">
    <property type="entry name" value="Putative RING zinc finger domain superfamily protein"/>
    <property type="match status" value="1"/>
</dbReference>
<feature type="transmembrane region" description="Helical" evidence="16">
    <location>
        <begin position="26"/>
        <end position="45"/>
    </location>
</feature>
<evidence type="ECO:0000256" key="6">
    <source>
        <dbReference type="ARBA" id="ARBA00022723"/>
    </source>
</evidence>
<sequence>MEEGNINEGLLGPTQRLARDIGLRGVLKLWALGSLLGLAVTLAYLTQPAESTVYIATAENATFSFADADAAFGGLIPPNGLRGVLRRSSPLDGCGAMDISAAPGEVEFALIERGQCTFDEKVRNAQNAGFAAAIIFNNEPGRELITMSGRRTGEIYIPAVFVTYNSGRQLLSVIEQPDTICYISSTFENTAWSVMAVSFISLLAVSAVLATFFFVRRHRLRRIGSRLVLVRTEDAGMTAREVKALPSFTFSTATPGSGTSETCAICLEDYEAGEKLRVLPCRHEFHLACVDQWLTTRRPFCPVCKRDAHSTNPVPPPSERTPLLGPLLRQSPRSAPGGTSTPVQTPPHSTVQIEGLEETASRNSPGQGAQSVGRGEAETGGEIEGDLSTGGGGDASGIAIGGAERPALVAAATQTTSGSP</sequence>
<dbReference type="SUPFAM" id="SSF57850">
    <property type="entry name" value="RING/U-box"/>
    <property type="match status" value="1"/>
</dbReference>
<evidence type="ECO:0000256" key="13">
    <source>
        <dbReference type="ARBA" id="ARBA00046288"/>
    </source>
</evidence>
<dbReference type="GO" id="GO:0012505">
    <property type="term" value="C:endomembrane system"/>
    <property type="evidence" value="ECO:0007669"/>
    <property type="project" value="UniProtKB-SubCell"/>
</dbReference>
<dbReference type="InterPro" id="IPR001841">
    <property type="entry name" value="Znf_RING"/>
</dbReference>
<dbReference type="Pfam" id="PF13639">
    <property type="entry name" value="zf-RING_2"/>
    <property type="match status" value="1"/>
</dbReference>
<protein>
    <recommendedName>
        <fullName evidence="3">RING-type E3 ubiquitin transferase</fullName>
        <ecNumber evidence="3">2.3.2.27</ecNumber>
    </recommendedName>
</protein>
<keyword evidence="18" id="KW-0645">Protease</keyword>
<dbReference type="SUPFAM" id="SSF52025">
    <property type="entry name" value="PA domain"/>
    <property type="match status" value="1"/>
</dbReference>
<comment type="catalytic activity">
    <reaction evidence="1">
        <text>S-ubiquitinyl-[E2 ubiquitin-conjugating enzyme]-L-cysteine + [acceptor protein]-L-lysine = [E2 ubiquitin-conjugating enzyme]-L-cysteine + N(6)-ubiquitinyl-[acceptor protein]-L-lysine.</text>
        <dbReference type="EC" id="2.3.2.27"/>
    </reaction>
</comment>
<dbReference type="OrthoDB" id="8062037at2759"/>
<dbReference type="GO" id="GO:0005737">
    <property type="term" value="C:cytoplasm"/>
    <property type="evidence" value="ECO:0007669"/>
    <property type="project" value="UniProtKB-ARBA"/>
</dbReference>
<feature type="compositionally biased region" description="Polar residues" evidence="15">
    <location>
        <begin position="361"/>
        <end position="370"/>
    </location>
</feature>
<keyword evidence="12" id="KW-0325">Glycoprotein</keyword>
<keyword evidence="9" id="KW-0862">Zinc</keyword>
<dbReference type="Proteomes" id="UP000054558">
    <property type="component" value="Unassembled WGS sequence"/>
</dbReference>
<evidence type="ECO:0000256" key="8">
    <source>
        <dbReference type="ARBA" id="ARBA00022771"/>
    </source>
</evidence>
<evidence type="ECO:0000256" key="11">
    <source>
        <dbReference type="ARBA" id="ARBA00023136"/>
    </source>
</evidence>
<dbReference type="EC" id="2.3.2.27" evidence="3"/>
<keyword evidence="19" id="KW-1185">Reference proteome</keyword>
<accession>A0A1Y1I7S6</accession>
<dbReference type="SMART" id="SM00184">
    <property type="entry name" value="RING"/>
    <property type="match status" value="1"/>
</dbReference>
<feature type="domain" description="RING-type" evidence="17">
    <location>
        <begin position="263"/>
        <end position="305"/>
    </location>
</feature>
<dbReference type="PANTHER" id="PTHR47168">
    <property type="entry name" value="RING ZINC FINGER DOMAIN SUPERFAMILY PROTEIN-RELATED"/>
    <property type="match status" value="1"/>
</dbReference>
<dbReference type="PROSITE" id="PS50089">
    <property type="entry name" value="ZF_RING_2"/>
    <property type="match status" value="1"/>
</dbReference>
<comment type="subcellular location">
    <subcellularLocation>
        <location evidence="13">Endomembrane system</location>
        <topology evidence="13">Single-pass type I membrane protein</topology>
    </subcellularLocation>
</comment>
<dbReference type="InterPro" id="IPR051653">
    <property type="entry name" value="E3_ligase_sorting_rcpt"/>
</dbReference>
<evidence type="ECO:0000256" key="15">
    <source>
        <dbReference type="SAM" id="MobiDB-lite"/>
    </source>
</evidence>
<evidence type="ECO:0000256" key="3">
    <source>
        <dbReference type="ARBA" id="ARBA00012483"/>
    </source>
</evidence>
<dbReference type="GO" id="GO:0006508">
    <property type="term" value="P:proteolysis"/>
    <property type="evidence" value="ECO:0007669"/>
    <property type="project" value="UniProtKB-KW"/>
</dbReference>
<dbReference type="Gene3D" id="3.30.40.10">
    <property type="entry name" value="Zinc/RING finger domain, C3HC4 (zinc finger)"/>
    <property type="match status" value="1"/>
</dbReference>
<dbReference type="CDD" id="cd23118">
    <property type="entry name" value="RING-H2_SIS3"/>
    <property type="match status" value="1"/>
</dbReference>
<dbReference type="EMBL" id="DF237186">
    <property type="protein sequence ID" value="GAQ85479.1"/>
    <property type="molecule type" value="Genomic_DNA"/>
</dbReference>
<feature type="compositionally biased region" description="Polar residues" evidence="15">
    <location>
        <begin position="331"/>
        <end position="352"/>
    </location>
</feature>
<evidence type="ECO:0000256" key="1">
    <source>
        <dbReference type="ARBA" id="ARBA00000900"/>
    </source>
</evidence>
<dbReference type="PANTHER" id="PTHR47168:SF1">
    <property type="entry name" value="OS02G0798600 PROTEIN"/>
    <property type="match status" value="1"/>
</dbReference>
<dbReference type="AlphaFoldDB" id="A0A1Y1I7S6"/>
<dbReference type="InterPro" id="IPR003137">
    <property type="entry name" value="PA_domain"/>
</dbReference>
<feature type="region of interest" description="Disordered" evidence="15">
    <location>
        <begin position="307"/>
        <end position="400"/>
    </location>
</feature>
<keyword evidence="4" id="KW-0808">Transferase</keyword>
<dbReference type="Pfam" id="PF02225">
    <property type="entry name" value="PA"/>
    <property type="match status" value="1"/>
</dbReference>
<evidence type="ECO:0000256" key="4">
    <source>
        <dbReference type="ARBA" id="ARBA00022679"/>
    </source>
</evidence>
<dbReference type="InterPro" id="IPR046450">
    <property type="entry name" value="PA_dom_sf"/>
</dbReference>
<evidence type="ECO:0000256" key="7">
    <source>
        <dbReference type="ARBA" id="ARBA00022729"/>
    </source>
</evidence>
<keyword evidence="10 16" id="KW-1133">Transmembrane helix</keyword>
<evidence type="ECO:0000256" key="9">
    <source>
        <dbReference type="ARBA" id="ARBA00022833"/>
    </source>
</evidence>
<dbReference type="STRING" id="105231.A0A1Y1I7S6"/>
<feature type="transmembrane region" description="Helical" evidence="16">
    <location>
        <begin position="191"/>
        <end position="215"/>
    </location>
</feature>